<keyword evidence="2" id="KW-1185">Reference proteome</keyword>
<protein>
    <submittedName>
        <fullName evidence="3">Uncharacterized protein</fullName>
    </submittedName>
</protein>
<dbReference type="Proteomes" id="UP000887564">
    <property type="component" value="Unplaced"/>
</dbReference>
<name>A0A914S8D7_PAREQ</name>
<accession>A0A914S8D7</accession>
<evidence type="ECO:0000256" key="1">
    <source>
        <dbReference type="SAM" id="Phobius"/>
    </source>
</evidence>
<evidence type="ECO:0000313" key="3">
    <source>
        <dbReference type="WBParaSite" id="PEQ_0001045101-mRNA-1"/>
    </source>
</evidence>
<organism evidence="2 3">
    <name type="scientific">Parascaris equorum</name>
    <name type="common">Equine roundworm</name>
    <dbReference type="NCBI Taxonomy" id="6256"/>
    <lineage>
        <taxon>Eukaryota</taxon>
        <taxon>Metazoa</taxon>
        <taxon>Ecdysozoa</taxon>
        <taxon>Nematoda</taxon>
        <taxon>Chromadorea</taxon>
        <taxon>Rhabditida</taxon>
        <taxon>Spirurina</taxon>
        <taxon>Ascaridomorpha</taxon>
        <taxon>Ascaridoidea</taxon>
        <taxon>Ascarididae</taxon>
        <taxon>Parascaris</taxon>
    </lineage>
</organism>
<sequence length="79" mass="9232">MYDISIYGGDKTKLTRKERMRRRARRVIKAGLREDQYVTSNFFIIFIVLSCLLFILHGLKPIIVKSALEILTVSKEMVK</sequence>
<dbReference type="WBParaSite" id="PEQ_0001045101-mRNA-1">
    <property type="protein sequence ID" value="PEQ_0001045101-mRNA-1"/>
    <property type="gene ID" value="PEQ_0001045101"/>
</dbReference>
<feature type="transmembrane region" description="Helical" evidence="1">
    <location>
        <begin position="42"/>
        <end position="59"/>
    </location>
</feature>
<keyword evidence="1" id="KW-0812">Transmembrane</keyword>
<reference evidence="3" key="1">
    <citation type="submission" date="2022-11" db="UniProtKB">
        <authorList>
            <consortium name="WormBaseParasite"/>
        </authorList>
    </citation>
    <scope>IDENTIFICATION</scope>
</reference>
<keyword evidence="1" id="KW-1133">Transmembrane helix</keyword>
<keyword evidence="1" id="KW-0472">Membrane</keyword>
<dbReference type="AlphaFoldDB" id="A0A914S8D7"/>
<evidence type="ECO:0000313" key="2">
    <source>
        <dbReference type="Proteomes" id="UP000887564"/>
    </source>
</evidence>
<proteinExistence type="predicted"/>